<dbReference type="RefSeq" id="XP_009020256.1">
    <property type="nucleotide sequence ID" value="XM_009022008.1"/>
</dbReference>
<dbReference type="GO" id="GO:0045292">
    <property type="term" value="P:mRNA cis splicing, via spliceosome"/>
    <property type="evidence" value="ECO:0000318"/>
    <property type="project" value="GO_Central"/>
</dbReference>
<dbReference type="EnsemblMetazoa" id="HelroT81330">
    <property type="protein sequence ID" value="HelroP81330"/>
    <property type="gene ID" value="HelroG81330"/>
</dbReference>
<evidence type="ECO:0000313" key="6">
    <source>
        <dbReference type="EnsemblMetazoa" id="HelroP81330"/>
    </source>
</evidence>
<keyword evidence="7" id="KW-1185">Reference proteome</keyword>
<dbReference type="FunCoup" id="T1G4D1">
    <property type="interactions" value="1969"/>
</dbReference>
<gene>
    <name evidence="6" type="primary">20215929</name>
    <name evidence="5" type="ORF">HELRODRAFT_81330</name>
</gene>
<name>T1G4D1_HELRO</name>
<dbReference type="Pfam" id="PF04889">
    <property type="entry name" value="Cwf_Cwc_15"/>
    <property type="match status" value="1"/>
</dbReference>
<dbReference type="AlphaFoldDB" id="T1G4D1"/>
<dbReference type="OrthoDB" id="30179at2759"/>
<evidence type="ECO:0000256" key="1">
    <source>
        <dbReference type="ARBA" id="ARBA00006644"/>
    </source>
</evidence>
<organism evidence="6 7">
    <name type="scientific">Helobdella robusta</name>
    <name type="common">Californian leech</name>
    <dbReference type="NCBI Taxonomy" id="6412"/>
    <lineage>
        <taxon>Eukaryota</taxon>
        <taxon>Metazoa</taxon>
        <taxon>Spiralia</taxon>
        <taxon>Lophotrochozoa</taxon>
        <taxon>Annelida</taxon>
        <taxon>Clitellata</taxon>
        <taxon>Hirudinea</taxon>
        <taxon>Rhynchobdellida</taxon>
        <taxon>Glossiphoniidae</taxon>
        <taxon>Helobdella</taxon>
    </lineage>
</organism>
<dbReference type="EMBL" id="AMQM01004956">
    <property type="status" value="NOT_ANNOTATED_CDS"/>
    <property type="molecule type" value="Genomic_DNA"/>
</dbReference>
<dbReference type="KEGG" id="hro:HELRODRAFT_81330"/>
<evidence type="ECO:0000256" key="3">
    <source>
        <dbReference type="ARBA" id="ARBA00023187"/>
    </source>
</evidence>
<dbReference type="PANTHER" id="PTHR12718">
    <property type="entry name" value="CELL CYCLE CONTROL PROTEIN CWF15"/>
    <property type="match status" value="1"/>
</dbReference>
<dbReference type="STRING" id="6412.T1G4D1"/>
<evidence type="ECO:0000256" key="4">
    <source>
        <dbReference type="SAM" id="MobiDB-lite"/>
    </source>
</evidence>
<dbReference type="HOGENOM" id="CLU_068312_0_1_1"/>
<dbReference type="InterPro" id="IPR006973">
    <property type="entry name" value="Cwf_Cwc_15"/>
</dbReference>
<keyword evidence="3" id="KW-0508">mRNA splicing</keyword>
<accession>T1G4D1</accession>
<feature type="compositionally biased region" description="Basic and acidic residues" evidence="4">
    <location>
        <begin position="54"/>
        <end position="70"/>
    </location>
</feature>
<evidence type="ECO:0000313" key="7">
    <source>
        <dbReference type="Proteomes" id="UP000015101"/>
    </source>
</evidence>
<sequence>MTTAARPTFEPARGGSGRSENDLGAMSKQYSSRDLPGHTKLKYRQDGQNSASDVRNKDFRRELEDKERNLREKKKIQTSAPSLPSLVSKKSRSEQVPLSTLDADDPIDEDESDDQESDEDDSADLMAELAKIKKERAAEHARREAERKEEEERVRMENIIKGNPLLNQDKVVAEFKVKRRWDDDVVFKNCSRQDDSKKVKHYINDTLRSEFHKKFMDKYIK</sequence>
<proteinExistence type="inferred from homology"/>
<dbReference type="GO" id="GO:0003723">
    <property type="term" value="F:RNA binding"/>
    <property type="evidence" value="ECO:0000318"/>
    <property type="project" value="GO_Central"/>
</dbReference>
<dbReference type="Proteomes" id="UP000015101">
    <property type="component" value="Unassembled WGS sequence"/>
</dbReference>
<evidence type="ECO:0000256" key="2">
    <source>
        <dbReference type="ARBA" id="ARBA00022664"/>
    </source>
</evidence>
<reference evidence="7" key="1">
    <citation type="submission" date="2012-12" db="EMBL/GenBank/DDBJ databases">
        <authorList>
            <person name="Hellsten U."/>
            <person name="Grimwood J."/>
            <person name="Chapman J.A."/>
            <person name="Shapiro H."/>
            <person name="Aerts A."/>
            <person name="Otillar R.P."/>
            <person name="Terry A.Y."/>
            <person name="Boore J.L."/>
            <person name="Simakov O."/>
            <person name="Marletaz F."/>
            <person name="Cho S.-J."/>
            <person name="Edsinger-Gonzales E."/>
            <person name="Havlak P."/>
            <person name="Kuo D.-H."/>
            <person name="Larsson T."/>
            <person name="Lv J."/>
            <person name="Arendt D."/>
            <person name="Savage R."/>
            <person name="Osoegawa K."/>
            <person name="de Jong P."/>
            <person name="Lindberg D.R."/>
            <person name="Seaver E.C."/>
            <person name="Weisblat D.A."/>
            <person name="Putnam N.H."/>
            <person name="Grigoriev I.V."/>
            <person name="Rokhsar D.S."/>
        </authorList>
    </citation>
    <scope>NUCLEOTIDE SEQUENCE</scope>
</reference>
<comment type="similarity">
    <text evidence="1">Belongs to the CWC15 family.</text>
</comment>
<feature type="compositionally biased region" description="Acidic residues" evidence="4">
    <location>
        <begin position="102"/>
        <end position="123"/>
    </location>
</feature>
<dbReference type="GO" id="GO:0071013">
    <property type="term" value="C:catalytic step 2 spliceosome"/>
    <property type="evidence" value="ECO:0000318"/>
    <property type="project" value="GO_Central"/>
</dbReference>
<reference evidence="6" key="3">
    <citation type="submission" date="2015-06" db="UniProtKB">
        <authorList>
            <consortium name="EnsemblMetazoa"/>
        </authorList>
    </citation>
    <scope>IDENTIFICATION</scope>
</reference>
<keyword evidence="2" id="KW-0507">mRNA processing</keyword>
<dbReference type="CTD" id="20215929"/>
<dbReference type="PANTHER" id="PTHR12718:SF2">
    <property type="entry name" value="SPLICEOSOME-ASSOCIATED PROTEIN CWC15 HOMOLOG"/>
    <property type="match status" value="1"/>
</dbReference>
<dbReference type="EMBL" id="KB096743">
    <property type="protein sequence ID" value="ESO01602.1"/>
    <property type="molecule type" value="Genomic_DNA"/>
</dbReference>
<reference evidence="5 7" key="2">
    <citation type="journal article" date="2013" name="Nature">
        <title>Insights into bilaterian evolution from three spiralian genomes.</title>
        <authorList>
            <person name="Simakov O."/>
            <person name="Marletaz F."/>
            <person name="Cho S.J."/>
            <person name="Edsinger-Gonzales E."/>
            <person name="Havlak P."/>
            <person name="Hellsten U."/>
            <person name="Kuo D.H."/>
            <person name="Larsson T."/>
            <person name="Lv J."/>
            <person name="Arendt D."/>
            <person name="Savage R."/>
            <person name="Osoegawa K."/>
            <person name="de Jong P."/>
            <person name="Grimwood J."/>
            <person name="Chapman J.A."/>
            <person name="Shapiro H."/>
            <person name="Aerts A."/>
            <person name="Otillar R.P."/>
            <person name="Terry A.Y."/>
            <person name="Boore J.L."/>
            <person name="Grigoriev I.V."/>
            <person name="Lindberg D.R."/>
            <person name="Seaver E.C."/>
            <person name="Weisblat D.A."/>
            <person name="Putnam N.H."/>
            <person name="Rokhsar D.S."/>
        </authorList>
    </citation>
    <scope>NUCLEOTIDE SEQUENCE</scope>
</reference>
<evidence type="ECO:0000313" key="5">
    <source>
        <dbReference type="EMBL" id="ESO01602.1"/>
    </source>
</evidence>
<protein>
    <submittedName>
        <fullName evidence="5 6">Uncharacterized protein</fullName>
    </submittedName>
</protein>
<feature type="region of interest" description="Disordered" evidence="4">
    <location>
        <begin position="1"/>
        <end position="125"/>
    </location>
</feature>
<dbReference type="eggNOG" id="KOG3228">
    <property type="taxonomic scope" value="Eukaryota"/>
</dbReference>
<dbReference type="GeneID" id="20215929"/>
<dbReference type="InParanoid" id="T1G4D1"/>
<dbReference type="OMA" id="KYREHGQ"/>